<evidence type="ECO:0000313" key="2">
    <source>
        <dbReference type="WBParaSite" id="PEQ_0000056301-mRNA-1"/>
    </source>
</evidence>
<protein>
    <submittedName>
        <fullName evidence="2">Uncharacterized protein</fullName>
    </submittedName>
</protein>
<name>A0A914RFT2_PAREQ</name>
<evidence type="ECO:0000313" key="1">
    <source>
        <dbReference type="Proteomes" id="UP000887564"/>
    </source>
</evidence>
<proteinExistence type="predicted"/>
<dbReference type="AlphaFoldDB" id="A0A914RFT2"/>
<reference evidence="2" key="1">
    <citation type="submission" date="2022-11" db="UniProtKB">
        <authorList>
            <consortium name="WormBaseParasite"/>
        </authorList>
    </citation>
    <scope>IDENTIFICATION</scope>
</reference>
<keyword evidence="1" id="KW-1185">Reference proteome</keyword>
<sequence length="102" mass="11262">MIGDTKSKEVDKMRKFLMNLTKGGDFFESASECLKYSFGQSSLKDLISDCLQSGDDSAKQLMREVVGDISKVILEASRDAIATLAKEKGYGITLGSQFLFFM</sequence>
<accession>A0A914RFT2</accession>
<dbReference type="WBParaSite" id="PEQ_0000056301-mRNA-1">
    <property type="protein sequence ID" value="PEQ_0000056301-mRNA-1"/>
    <property type="gene ID" value="PEQ_0000056301"/>
</dbReference>
<dbReference type="Proteomes" id="UP000887564">
    <property type="component" value="Unplaced"/>
</dbReference>
<organism evidence="1 2">
    <name type="scientific">Parascaris equorum</name>
    <name type="common">Equine roundworm</name>
    <dbReference type="NCBI Taxonomy" id="6256"/>
    <lineage>
        <taxon>Eukaryota</taxon>
        <taxon>Metazoa</taxon>
        <taxon>Ecdysozoa</taxon>
        <taxon>Nematoda</taxon>
        <taxon>Chromadorea</taxon>
        <taxon>Rhabditida</taxon>
        <taxon>Spirurina</taxon>
        <taxon>Ascaridomorpha</taxon>
        <taxon>Ascaridoidea</taxon>
        <taxon>Ascarididae</taxon>
        <taxon>Parascaris</taxon>
    </lineage>
</organism>